<dbReference type="Proteomes" id="UP000481861">
    <property type="component" value="Unassembled WGS sequence"/>
</dbReference>
<dbReference type="PANTHER" id="PTHR38119">
    <property type="entry name" value="BTB DOMAIN-CONTAINING PROTEIN-RELATED"/>
    <property type="match status" value="1"/>
</dbReference>
<gene>
    <name evidence="1" type="ORF">BDV95DRAFT_500755</name>
</gene>
<evidence type="ECO:0000313" key="1">
    <source>
        <dbReference type="EMBL" id="KAF2868315.1"/>
    </source>
</evidence>
<comment type="caution">
    <text evidence="1">The sequence shown here is derived from an EMBL/GenBank/DDBJ whole genome shotgun (WGS) entry which is preliminary data.</text>
</comment>
<sequence length="251" mass="29046">MHQCSALIRVAAPLGCIPLLRPHIDSHLAQYRQELFTAITDDPPSFLLLGMALQNRSIYTECMVHVCGAWPAWPFKTKIKQMMKPQDPLHLLIEKKTVERDAAILQTENDLMLITIHIPDGTMRRPVKCTDQAWLETWVIVQVFHDHLTYALRTLAFDKKASLKRGVLFRTIHKGVNAYMEYEYARDLCKKIMPLGFKREFGQDLKNLKEHAALITRHLAKNELMIDPDQHDLGYLTCTKIEDADIIWNME</sequence>
<keyword evidence="2" id="KW-1185">Reference proteome</keyword>
<dbReference type="EMBL" id="JAADJZ010000019">
    <property type="protein sequence ID" value="KAF2868315.1"/>
    <property type="molecule type" value="Genomic_DNA"/>
</dbReference>
<dbReference type="AlphaFoldDB" id="A0A7C8M5W7"/>
<organism evidence="1 2">
    <name type="scientific">Massariosphaeria phaeospora</name>
    <dbReference type="NCBI Taxonomy" id="100035"/>
    <lineage>
        <taxon>Eukaryota</taxon>
        <taxon>Fungi</taxon>
        <taxon>Dikarya</taxon>
        <taxon>Ascomycota</taxon>
        <taxon>Pezizomycotina</taxon>
        <taxon>Dothideomycetes</taxon>
        <taxon>Pleosporomycetidae</taxon>
        <taxon>Pleosporales</taxon>
        <taxon>Pleosporales incertae sedis</taxon>
        <taxon>Massariosphaeria</taxon>
    </lineage>
</organism>
<proteinExistence type="predicted"/>
<protein>
    <submittedName>
        <fullName evidence="1">Uncharacterized protein</fullName>
    </submittedName>
</protein>
<name>A0A7C8M5W7_9PLEO</name>
<evidence type="ECO:0000313" key="2">
    <source>
        <dbReference type="Proteomes" id="UP000481861"/>
    </source>
</evidence>
<dbReference type="OrthoDB" id="5280838at2759"/>
<reference evidence="1 2" key="1">
    <citation type="submission" date="2020-01" db="EMBL/GenBank/DDBJ databases">
        <authorList>
            <consortium name="DOE Joint Genome Institute"/>
            <person name="Haridas S."/>
            <person name="Albert R."/>
            <person name="Binder M."/>
            <person name="Bloem J."/>
            <person name="Labutti K."/>
            <person name="Salamov A."/>
            <person name="Andreopoulos B."/>
            <person name="Baker S.E."/>
            <person name="Barry K."/>
            <person name="Bills G."/>
            <person name="Bluhm B.H."/>
            <person name="Cannon C."/>
            <person name="Castanera R."/>
            <person name="Culley D.E."/>
            <person name="Daum C."/>
            <person name="Ezra D."/>
            <person name="Gonzalez J.B."/>
            <person name="Henrissat B."/>
            <person name="Kuo A."/>
            <person name="Liang C."/>
            <person name="Lipzen A."/>
            <person name="Lutzoni F."/>
            <person name="Magnuson J."/>
            <person name="Mondo S."/>
            <person name="Nolan M."/>
            <person name="Ohm R."/>
            <person name="Pangilinan J."/>
            <person name="Park H.-J.H."/>
            <person name="Ramirez L."/>
            <person name="Alfaro M."/>
            <person name="Sun H."/>
            <person name="Tritt A."/>
            <person name="Yoshinaga Y."/>
            <person name="Zwiers L.-H.L."/>
            <person name="Turgeon B.G."/>
            <person name="Goodwin S.B."/>
            <person name="Spatafora J.W."/>
            <person name="Crous P.W."/>
            <person name="Grigoriev I.V."/>
        </authorList>
    </citation>
    <scope>NUCLEOTIDE SEQUENCE [LARGE SCALE GENOMIC DNA]</scope>
    <source>
        <strain evidence="1 2">CBS 611.86</strain>
    </source>
</reference>
<dbReference type="PANTHER" id="PTHR38119:SF1">
    <property type="entry name" value="BTB DOMAIN-CONTAINING PROTEIN"/>
    <property type="match status" value="1"/>
</dbReference>
<accession>A0A7C8M5W7</accession>